<keyword evidence="4 7" id="KW-0812">Transmembrane</keyword>
<dbReference type="PANTHER" id="PTHR23513:SF9">
    <property type="entry name" value="ENTEROBACTIN EXPORTER ENTS"/>
    <property type="match status" value="1"/>
</dbReference>
<keyword evidence="3" id="KW-1003">Cell membrane</keyword>
<comment type="subcellular location">
    <subcellularLocation>
        <location evidence="1">Cell inner membrane</location>
        <topology evidence="1">Multi-pass membrane protein</topology>
    </subcellularLocation>
</comment>
<evidence type="ECO:0000256" key="1">
    <source>
        <dbReference type="ARBA" id="ARBA00004429"/>
    </source>
</evidence>
<evidence type="ECO:0000256" key="3">
    <source>
        <dbReference type="ARBA" id="ARBA00022475"/>
    </source>
</evidence>
<proteinExistence type="predicted"/>
<feature type="transmembrane region" description="Helical" evidence="7">
    <location>
        <begin position="45"/>
        <end position="69"/>
    </location>
</feature>
<dbReference type="AlphaFoldDB" id="A0A6J4NH53"/>
<dbReference type="InterPro" id="IPR036259">
    <property type="entry name" value="MFS_trans_sf"/>
</dbReference>
<organism evidence="8">
    <name type="scientific">uncultured Nocardioidaceae bacterium</name>
    <dbReference type="NCBI Taxonomy" id="253824"/>
    <lineage>
        <taxon>Bacteria</taxon>
        <taxon>Bacillati</taxon>
        <taxon>Actinomycetota</taxon>
        <taxon>Actinomycetes</taxon>
        <taxon>Propionibacteriales</taxon>
        <taxon>Nocardioidaceae</taxon>
        <taxon>environmental samples</taxon>
    </lineage>
</organism>
<feature type="transmembrane region" description="Helical" evidence="7">
    <location>
        <begin position="172"/>
        <end position="193"/>
    </location>
</feature>
<dbReference type="SUPFAM" id="SSF103473">
    <property type="entry name" value="MFS general substrate transporter"/>
    <property type="match status" value="1"/>
</dbReference>
<evidence type="ECO:0000313" key="8">
    <source>
        <dbReference type="EMBL" id="CAA9382651.1"/>
    </source>
</evidence>
<protein>
    <submittedName>
        <fullName evidence="8">Uncharacterized MFS-type transporter</fullName>
    </submittedName>
</protein>
<keyword evidence="6 7" id="KW-0472">Membrane</keyword>
<keyword evidence="5 7" id="KW-1133">Transmembrane helix</keyword>
<evidence type="ECO:0000256" key="7">
    <source>
        <dbReference type="SAM" id="Phobius"/>
    </source>
</evidence>
<dbReference type="Gene3D" id="1.20.1250.20">
    <property type="entry name" value="MFS general substrate transporter like domains"/>
    <property type="match status" value="1"/>
</dbReference>
<evidence type="ECO:0000256" key="6">
    <source>
        <dbReference type="ARBA" id="ARBA00023136"/>
    </source>
</evidence>
<evidence type="ECO:0000256" key="5">
    <source>
        <dbReference type="ARBA" id="ARBA00022989"/>
    </source>
</evidence>
<reference evidence="8" key="1">
    <citation type="submission" date="2020-02" db="EMBL/GenBank/DDBJ databases">
        <authorList>
            <person name="Meier V. D."/>
        </authorList>
    </citation>
    <scope>NUCLEOTIDE SEQUENCE</scope>
    <source>
        <strain evidence="8">AVDCRST_MAG21</strain>
    </source>
</reference>
<dbReference type="InterPro" id="IPR010290">
    <property type="entry name" value="TM_effector"/>
</dbReference>
<dbReference type="PANTHER" id="PTHR23513">
    <property type="entry name" value="INTEGRAL MEMBRANE EFFLUX PROTEIN-RELATED"/>
    <property type="match status" value="1"/>
</dbReference>
<feature type="transmembrane region" description="Helical" evidence="7">
    <location>
        <begin position="107"/>
        <end position="128"/>
    </location>
</feature>
<evidence type="ECO:0000256" key="4">
    <source>
        <dbReference type="ARBA" id="ARBA00022692"/>
    </source>
</evidence>
<dbReference type="GO" id="GO:0005886">
    <property type="term" value="C:plasma membrane"/>
    <property type="evidence" value="ECO:0007669"/>
    <property type="project" value="UniProtKB-SubCell"/>
</dbReference>
<keyword evidence="2" id="KW-0813">Transport</keyword>
<feature type="transmembrane region" description="Helical" evidence="7">
    <location>
        <begin position="75"/>
        <end position="95"/>
    </location>
</feature>
<dbReference type="EMBL" id="CADCUL010000156">
    <property type="protein sequence ID" value="CAA9382651.1"/>
    <property type="molecule type" value="Genomic_DNA"/>
</dbReference>
<feature type="transmembrane region" description="Helical" evidence="7">
    <location>
        <begin position="317"/>
        <end position="340"/>
    </location>
</feature>
<gene>
    <name evidence="8" type="ORF">AVDCRST_MAG21-1815</name>
</gene>
<dbReference type="CDD" id="cd06173">
    <property type="entry name" value="MFS_MefA_like"/>
    <property type="match status" value="1"/>
</dbReference>
<sequence>MVRDAREGVRDVRHRPPTVARVITALRRTLTDVRPLRASADYRRLWLGNTVSQLGQQMTVVTIAIQIYALTGSTFSVGLVGLFALVPLIAFGLYGGAVADAVDRRKLALVASAGLWVLSLALVAQAAAGFDQVWLLYAVVALQSGCFAVTNPTRAAIVPRLIGKDLLPAANALNMASFNLGFTVGPLLGALAIGAGGYTFAYAIDAVTFTAALYALFRLPPIPPQPLEGQSPTRPGLRSVVEGFAFLRRARNLRMTFVLDMCAMVLAQPRALFPAVAGGFFGGGVRTVGLLQAAPAIGSLLAFVFSGWVGKVRRQGMAIAVCVIVYGAAVAAFGFARALWLGVLFLALSGAADMISSAYRSTILQVAAPDNLRGRLQGVFTVVVAGGPRMGDFVAGSTAALATPTIALAAGGVACMVGVVVASARERKFLDYDAHAPVP</sequence>
<evidence type="ECO:0000256" key="2">
    <source>
        <dbReference type="ARBA" id="ARBA00022448"/>
    </source>
</evidence>
<name>A0A6J4NH53_9ACTN</name>
<feature type="transmembrane region" description="Helical" evidence="7">
    <location>
        <begin position="289"/>
        <end position="310"/>
    </location>
</feature>
<dbReference type="Pfam" id="PF05977">
    <property type="entry name" value="MFS_3"/>
    <property type="match status" value="1"/>
</dbReference>
<feature type="transmembrane region" description="Helical" evidence="7">
    <location>
        <begin position="257"/>
        <end position="277"/>
    </location>
</feature>
<accession>A0A6J4NH53</accession>
<feature type="transmembrane region" description="Helical" evidence="7">
    <location>
        <begin position="399"/>
        <end position="422"/>
    </location>
</feature>